<accession>A0A383EBD5</accession>
<evidence type="ECO:0000313" key="1">
    <source>
        <dbReference type="EMBL" id="SVE54031.1"/>
    </source>
</evidence>
<name>A0A383EBD5_9ZZZZ</name>
<dbReference type="EMBL" id="UINC01224419">
    <property type="protein sequence ID" value="SVE54031.1"/>
    <property type="molecule type" value="Genomic_DNA"/>
</dbReference>
<dbReference type="AlphaFoldDB" id="A0A383EBD5"/>
<organism evidence="1">
    <name type="scientific">marine metagenome</name>
    <dbReference type="NCBI Taxonomy" id="408172"/>
    <lineage>
        <taxon>unclassified sequences</taxon>
        <taxon>metagenomes</taxon>
        <taxon>ecological metagenomes</taxon>
    </lineage>
</organism>
<proteinExistence type="predicted"/>
<gene>
    <name evidence="1" type="ORF">METZ01_LOCUS506885</name>
</gene>
<protein>
    <submittedName>
        <fullName evidence="1">Uncharacterized protein</fullName>
    </submittedName>
</protein>
<sequence>MIEDRIPKRYRHLHAGERWGLVYKLRDEPFFKRFYDVCDFSVYPIGIEGAIEKNDTVFEILVWRLELLRKSKKKGKNTLSK</sequence>
<reference evidence="1" key="1">
    <citation type="submission" date="2018-05" db="EMBL/GenBank/DDBJ databases">
        <authorList>
            <person name="Lanie J.A."/>
            <person name="Ng W.-L."/>
            <person name="Kazmierczak K.M."/>
            <person name="Andrzejewski T.M."/>
            <person name="Davidsen T.M."/>
            <person name="Wayne K.J."/>
            <person name="Tettelin H."/>
            <person name="Glass J.I."/>
            <person name="Rusch D."/>
            <person name="Podicherti R."/>
            <person name="Tsui H.-C.T."/>
            <person name="Winkler M.E."/>
        </authorList>
    </citation>
    <scope>NUCLEOTIDE SEQUENCE</scope>
</reference>